<evidence type="ECO:0000313" key="5">
    <source>
        <dbReference type="EMBL" id="EGJ30325.1"/>
    </source>
</evidence>
<name>F4XYB2_9CYAN</name>
<dbReference type="RefSeq" id="WP_008187931.1">
    <property type="nucleotide sequence ID" value="NZ_GL890954.1"/>
</dbReference>
<dbReference type="GO" id="GO:0016020">
    <property type="term" value="C:membrane"/>
    <property type="evidence" value="ECO:0007669"/>
    <property type="project" value="InterPro"/>
</dbReference>
<comment type="similarity">
    <text evidence="1 2">Belongs to the OprB family.</text>
</comment>
<dbReference type="InterPro" id="IPR051465">
    <property type="entry name" value="Cell_Envelope_Struct_Comp"/>
</dbReference>
<dbReference type="Pfam" id="PF00395">
    <property type="entry name" value="SLH"/>
    <property type="match status" value="1"/>
</dbReference>
<keyword evidence="6" id="KW-1185">Reference proteome</keyword>
<reference evidence="6" key="1">
    <citation type="journal article" date="2011" name="Proc. Natl. Acad. Sci. U.S.A.">
        <title>Genomic insights into the physiology and ecology of the marine filamentous cyanobacterium Lyngbya majuscula.</title>
        <authorList>
            <person name="Jones A.C."/>
            <person name="Monroe E.A."/>
            <person name="Podell S."/>
            <person name="Hess W.R."/>
            <person name="Klages S."/>
            <person name="Esquenazi E."/>
            <person name="Niessen S."/>
            <person name="Hoover H."/>
            <person name="Rothmann M."/>
            <person name="Lasken R.S."/>
            <person name="Yates J.R.III."/>
            <person name="Reinhardt R."/>
            <person name="Kube M."/>
            <person name="Burkart M.D."/>
            <person name="Allen E.E."/>
            <person name="Dorrestein P.C."/>
            <person name="Gerwick W.H."/>
            <person name="Gerwick L."/>
        </authorList>
    </citation>
    <scope>NUCLEOTIDE SEQUENCE [LARGE SCALE GENOMIC DNA]</scope>
    <source>
        <strain evidence="6">3L</strain>
    </source>
</reference>
<dbReference type="InterPro" id="IPR047684">
    <property type="entry name" value="Por_som-like"/>
</dbReference>
<evidence type="ECO:0000259" key="4">
    <source>
        <dbReference type="PROSITE" id="PS51272"/>
    </source>
</evidence>
<feature type="region of interest" description="Disordered" evidence="3">
    <location>
        <begin position="124"/>
        <end position="156"/>
    </location>
</feature>
<dbReference type="InterPro" id="IPR001119">
    <property type="entry name" value="SLH_dom"/>
</dbReference>
<feature type="chain" id="PRO_5007230955" evidence="2">
    <location>
        <begin position="27"/>
        <end position="644"/>
    </location>
</feature>
<gene>
    <name evidence="5" type="ORF">LYNGBM3L_51570</name>
</gene>
<evidence type="ECO:0000256" key="3">
    <source>
        <dbReference type="SAM" id="MobiDB-lite"/>
    </source>
</evidence>
<accession>F4XYB2</accession>
<keyword evidence="2" id="KW-0732">Signal</keyword>
<dbReference type="eggNOG" id="COG2067">
    <property type="taxonomic scope" value="Bacteria"/>
</dbReference>
<dbReference type="PANTHER" id="PTHR43308">
    <property type="entry name" value="OUTER MEMBRANE PROTEIN ALPHA-RELATED"/>
    <property type="match status" value="1"/>
</dbReference>
<dbReference type="AlphaFoldDB" id="F4XYB2"/>
<evidence type="ECO:0000313" key="6">
    <source>
        <dbReference type="Proteomes" id="UP000003959"/>
    </source>
</evidence>
<feature type="signal peptide" evidence="2">
    <location>
        <begin position="1"/>
        <end position="26"/>
    </location>
</feature>
<dbReference type="Gene3D" id="2.40.160.180">
    <property type="entry name" value="Carbohydrate-selective porin OprB"/>
    <property type="match status" value="1"/>
</dbReference>
<evidence type="ECO:0000256" key="1">
    <source>
        <dbReference type="ARBA" id="ARBA00008769"/>
    </source>
</evidence>
<dbReference type="InterPro" id="IPR007049">
    <property type="entry name" value="Carb-sel_porin_OprB"/>
</dbReference>
<dbReference type="Proteomes" id="UP000003959">
    <property type="component" value="Unassembled WGS sequence"/>
</dbReference>
<dbReference type="HOGENOM" id="CLU_018575_1_0_3"/>
<dbReference type="eggNOG" id="COG3659">
    <property type="taxonomic scope" value="Bacteria"/>
</dbReference>
<dbReference type="Pfam" id="PF04966">
    <property type="entry name" value="OprB"/>
    <property type="match status" value="1"/>
</dbReference>
<organism evidence="5 6">
    <name type="scientific">Moorena producens 3L</name>
    <dbReference type="NCBI Taxonomy" id="489825"/>
    <lineage>
        <taxon>Bacteria</taxon>
        <taxon>Bacillati</taxon>
        <taxon>Cyanobacteriota</taxon>
        <taxon>Cyanophyceae</taxon>
        <taxon>Coleofasciculales</taxon>
        <taxon>Coleofasciculaceae</taxon>
        <taxon>Moorena</taxon>
    </lineage>
</organism>
<dbReference type="GO" id="GO:0015288">
    <property type="term" value="F:porin activity"/>
    <property type="evidence" value="ECO:0007669"/>
    <property type="project" value="InterPro"/>
</dbReference>
<evidence type="ECO:0000256" key="2">
    <source>
        <dbReference type="RuleBase" id="RU363072"/>
    </source>
</evidence>
<dbReference type="EMBL" id="GL890954">
    <property type="protein sequence ID" value="EGJ30325.1"/>
    <property type="molecule type" value="Genomic_DNA"/>
</dbReference>
<dbReference type="InterPro" id="IPR038673">
    <property type="entry name" value="OprB_sf"/>
</dbReference>
<feature type="domain" description="SLH" evidence="4">
    <location>
        <begin position="170"/>
        <end position="234"/>
    </location>
</feature>
<dbReference type="PROSITE" id="PS51272">
    <property type="entry name" value="SLH"/>
    <property type="match status" value="1"/>
</dbReference>
<dbReference type="NCBIfam" id="NF033921">
    <property type="entry name" value="por_somb"/>
    <property type="match status" value="1"/>
</dbReference>
<proteinExistence type="inferred from homology"/>
<feature type="compositionally biased region" description="Polar residues" evidence="3">
    <location>
        <begin position="138"/>
        <end position="155"/>
    </location>
</feature>
<dbReference type="PANTHER" id="PTHR43308:SF1">
    <property type="entry name" value="OUTER MEMBRANE PROTEIN ALPHA"/>
    <property type="match status" value="1"/>
</dbReference>
<sequence length="644" mass="70126">MKTQKLLLLFLSGVTGLLLTAPKTWALTDNLQPGSWSYEALRELVEFSGCTTDKSAFVNNEALTRSEFAAILSACQQHIAQTYSAVSEDAVIQHHRARLERLLKDFDAELGIVLLDKIESVNTPTTTNPVSPRVDQLSEPTSTVPELPEQSTSLEPSPEIDGTAMTQVTNIVQLQDVQPGDWAFEALRSLIERYGCIAGYQDRTFQGNRALTRYEFAAGLNACMEQIERLVAVESANRISEEDLATLQQLANQFNPELAQLKTRVDNLDSRVAFLEEHQFSTTVKFGGEVIFGLAAAEGGNPPGTGDANIVLNYLVRIGTVASFTGRDRLRIVLASGNFDDGGFANPNVLNTFAALLSYQDDLDNDVVLDSLEYRFAISDRVVFTIKPVGFSLGSVLTANSPFLDVGIGSISRFGEASPLFKIGALDAGVGLDWFVADPLRLQVAYGTRNSSSPSEGFISPDHSALGVQLLFTPANNMAAGLHYINAYANDGQLNTFAGSFNADTSSLLLQETQTHAVGGSLQWRFTDNLTFAGWGGYTFTNALASDDFANASTYLLSLAFSDPFGQEGSLLGLIIGQPLKLENGNGLLLGEDNATSIHYEIFYRHKFSNNIYITPGFFMVTDPGHIEENNDIYIGVLRATFRF</sequence>
<protein>
    <submittedName>
        <fullName evidence="5">Carbohydrate-selective porin, OprB family</fullName>
    </submittedName>
</protein>
<dbReference type="GO" id="GO:0008643">
    <property type="term" value="P:carbohydrate transport"/>
    <property type="evidence" value="ECO:0007669"/>
    <property type="project" value="InterPro"/>
</dbReference>